<keyword evidence="2" id="KW-0732">Signal</keyword>
<feature type="region of interest" description="Disordered" evidence="1">
    <location>
        <begin position="261"/>
        <end position="411"/>
    </location>
</feature>
<evidence type="ECO:0000256" key="2">
    <source>
        <dbReference type="SAM" id="SignalP"/>
    </source>
</evidence>
<proteinExistence type="predicted"/>
<comment type="caution">
    <text evidence="4">The sequence shown here is derived from an EMBL/GenBank/DDBJ whole genome shotgun (WGS) entry which is preliminary data.</text>
</comment>
<accession>A0AAV9VQK8</accession>
<evidence type="ECO:0000256" key="1">
    <source>
        <dbReference type="SAM" id="MobiDB-lite"/>
    </source>
</evidence>
<feature type="signal peptide" evidence="2">
    <location>
        <begin position="1"/>
        <end position="19"/>
    </location>
</feature>
<gene>
    <name evidence="4" type="ORF">TWF730_000861</name>
</gene>
<keyword evidence="5" id="KW-1185">Reference proteome</keyword>
<dbReference type="Pfam" id="PF21959">
    <property type="entry name" value="DUF6923"/>
    <property type="match status" value="1"/>
</dbReference>
<dbReference type="Proteomes" id="UP001373714">
    <property type="component" value="Unassembled WGS sequence"/>
</dbReference>
<evidence type="ECO:0000313" key="4">
    <source>
        <dbReference type="EMBL" id="KAK6363430.1"/>
    </source>
</evidence>
<dbReference type="EMBL" id="JAVHNS010000001">
    <property type="protein sequence ID" value="KAK6363430.1"/>
    <property type="molecule type" value="Genomic_DNA"/>
</dbReference>
<reference evidence="4 5" key="1">
    <citation type="submission" date="2019-10" db="EMBL/GenBank/DDBJ databases">
        <authorList>
            <person name="Palmer J.M."/>
        </authorList>
    </citation>
    <scope>NUCLEOTIDE SEQUENCE [LARGE SCALE GENOMIC DNA]</scope>
    <source>
        <strain evidence="4 5">TWF730</strain>
    </source>
</reference>
<evidence type="ECO:0000313" key="5">
    <source>
        <dbReference type="Proteomes" id="UP001373714"/>
    </source>
</evidence>
<organism evidence="4 5">
    <name type="scientific">Orbilia blumenaviensis</name>
    <dbReference type="NCBI Taxonomy" id="1796055"/>
    <lineage>
        <taxon>Eukaryota</taxon>
        <taxon>Fungi</taxon>
        <taxon>Dikarya</taxon>
        <taxon>Ascomycota</taxon>
        <taxon>Pezizomycotina</taxon>
        <taxon>Orbiliomycetes</taxon>
        <taxon>Orbiliales</taxon>
        <taxon>Orbiliaceae</taxon>
        <taxon>Orbilia</taxon>
    </lineage>
</organism>
<dbReference type="InterPro" id="IPR054215">
    <property type="entry name" value="DUF6923"/>
</dbReference>
<evidence type="ECO:0000259" key="3">
    <source>
        <dbReference type="Pfam" id="PF21959"/>
    </source>
</evidence>
<feature type="chain" id="PRO_5043754355" description="DUF6923 domain-containing protein" evidence="2">
    <location>
        <begin position="20"/>
        <end position="766"/>
    </location>
</feature>
<protein>
    <recommendedName>
        <fullName evidence="3">DUF6923 domain-containing protein</fullName>
    </recommendedName>
</protein>
<name>A0AAV9VQK8_9PEZI</name>
<sequence>MLLLQGVLQLALLAGAVVAGSCSKPAASCLKLYNSAASSSSCSRYFSSNKIPYTTCTSTVTKPAPTTTTYVKKGKATWTRWQTKTSTRTVKTACKVATLTKTVTKSNRKTQRFTRTLLSTKSTKTTVWTTKTRTATATVTVIGNAPTTSGSSGRLLKRYNIPKTCSCFVTKTKVSTKVLPLKTKTVAVPTSYVNQYKTQTRTVVKTIANAATTRWRTTTIHITGTVYSTATQVVYNTATSTIRSTRYVTVTATVTKYVPSSTTTTRATTTPSTTTRTTTPSSSATTSPTTSSSSTTTSEPTTSSSSTTSETTSSSSSTTSETTSSSTTTTSETTSSSTTTTTSETTSSSSTTTSETTSSSSTTTSSSTTSSSTTSSSTTSSSTTVPTTTTTTTTATTTTSSTITTPPSVPASTTITLVGTGVFTTTAFPTDDTGATITDSRGTVTEIRYTTIPTVTYTLGWTSSVRTTIQPTDGAGSTRVDGTATVIQYIVPPIQTEVFGEPFECDNFGYLAINQNLHSVNIASGERTLVRGDVLGNGAQLGGVGYNSLDNYIYGMTRDTSRIVRIARDGRGVDLGASVNFTKEATAIDVDANGQMWVLSKEFVEAGATYQDWIQVDVNPFNSTGTFGTVVRSGRVTVDNFYPYDWASIPGGGDSLYSLVPDEVNNPQGSALRLVRFDYTTSTFVTLKVYDTKTSVDGSFGSVYADVNGDLYALHNKSGQIFKVNIFTPEVEPVTVSTGSQVQLDAISTDGAHCVWQIAKPQLPVP</sequence>
<feature type="domain" description="DUF6923" evidence="3">
    <location>
        <begin position="544"/>
        <end position="755"/>
    </location>
</feature>
<dbReference type="AlphaFoldDB" id="A0AAV9VQK8"/>